<accession>A0AAV6L0M8</accession>
<evidence type="ECO:0000313" key="1">
    <source>
        <dbReference type="EMBL" id="KAG5558094.1"/>
    </source>
</evidence>
<evidence type="ECO:0000313" key="2">
    <source>
        <dbReference type="Proteomes" id="UP000823749"/>
    </source>
</evidence>
<name>A0AAV6L0M8_9ERIC</name>
<comment type="caution">
    <text evidence="1">The sequence shown here is derived from an EMBL/GenBank/DDBJ whole genome shotgun (WGS) entry which is preliminary data.</text>
</comment>
<proteinExistence type="predicted"/>
<keyword evidence="2" id="KW-1185">Reference proteome</keyword>
<reference evidence="1" key="1">
    <citation type="submission" date="2020-08" db="EMBL/GenBank/DDBJ databases">
        <title>Plant Genome Project.</title>
        <authorList>
            <person name="Zhang R.-G."/>
        </authorList>
    </citation>
    <scope>NUCLEOTIDE SEQUENCE</scope>
    <source>
        <strain evidence="1">WSP0</strain>
        <tissue evidence="1">Leaf</tissue>
    </source>
</reference>
<dbReference type="AlphaFoldDB" id="A0AAV6L0M8"/>
<dbReference type="EMBL" id="JACTNZ010000003">
    <property type="protein sequence ID" value="KAG5558094.1"/>
    <property type="molecule type" value="Genomic_DNA"/>
</dbReference>
<sequence length="83" mass="9213">MVVTTLYKTMTKSSKPMISAQSTDLCVCVCVLCVSTPRHNSSCPPLFLAWIILPNFPIVFFQSTFSRSGMGVLWACMSFRIGK</sequence>
<protein>
    <submittedName>
        <fullName evidence="1">Uncharacterized protein</fullName>
    </submittedName>
</protein>
<dbReference type="Proteomes" id="UP000823749">
    <property type="component" value="Chromosome 3"/>
</dbReference>
<organism evidence="1 2">
    <name type="scientific">Rhododendron griersonianum</name>
    <dbReference type="NCBI Taxonomy" id="479676"/>
    <lineage>
        <taxon>Eukaryota</taxon>
        <taxon>Viridiplantae</taxon>
        <taxon>Streptophyta</taxon>
        <taxon>Embryophyta</taxon>
        <taxon>Tracheophyta</taxon>
        <taxon>Spermatophyta</taxon>
        <taxon>Magnoliopsida</taxon>
        <taxon>eudicotyledons</taxon>
        <taxon>Gunneridae</taxon>
        <taxon>Pentapetalae</taxon>
        <taxon>asterids</taxon>
        <taxon>Ericales</taxon>
        <taxon>Ericaceae</taxon>
        <taxon>Ericoideae</taxon>
        <taxon>Rhodoreae</taxon>
        <taxon>Rhododendron</taxon>
    </lineage>
</organism>
<gene>
    <name evidence="1" type="ORF">RHGRI_008115</name>
</gene>